<dbReference type="SUPFAM" id="SSF158472">
    <property type="entry name" value="HAMP domain-like"/>
    <property type="match status" value="1"/>
</dbReference>
<dbReference type="InterPro" id="IPR003660">
    <property type="entry name" value="HAMP_dom"/>
</dbReference>
<dbReference type="InterPro" id="IPR050640">
    <property type="entry name" value="Bact_2-comp_sensor_kinase"/>
</dbReference>
<keyword evidence="13 14" id="KW-0472">Membrane</keyword>
<dbReference type="InterPro" id="IPR036890">
    <property type="entry name" value="HATPase_C_sf"/>
</dbReference>
<dbReference type="SUPFAM" id="SSF55874">
    <property type="entry name" value="ATPase domain of HSP90 chaperone/DNA topoisomerase II/histidine kinase"/>
    <property type="match status" value="1"/>
</dbReference>
<dbReference type="InterPro" id="IPR005467">
    <property type="entry name" value="His_kinase_dom"/>
</dbReference>
<dbReference type="Proteomes" id="UP001300012">
    <property type="component" value="Unassembled WGS sequence"/>
</dbReference>
<dbReference type="PANTHER" id="PTHR34220">
    <property type="entry name" value="SENSOR HISTIDINE KINASE YPDA"/>
    <property type="match status" value="1"/>
</dbReference>
<keyword evidence="9 17" id="KW-0418">Kinase</keyword>
<keyword evidence="5" id="KW-0597">Phosphoprotein</keyword>
<dbReference type="CDD" id="cd18773">
    <property type="entry name" value="PDC1_HK_sensor"/>
    <property type="match status" value="1"/>
</dbReference>
<dbReference type="EMBL" id="JANQBD010000007">
    <property type="protein sequence ID" value="MCR8631812.1"/>
    <property type="molecule type" value="Genomic_DNA"/>
</dbReference>
<feature type="domain" description="Histidine kinase" evidence="15">
    <location>
        <begin position="480"/>
        <end position="590"/>
    </location>
</feature>
<feature type="transmembrane region" description="Helical" evidence="14">
    <location>
        <begin position="305"/>
        <end position="324"/>
    </location>
</feature>
<evidence type="ECO:0000256" key="4">
    <source>
        <dbReference type="ARBA" id="ARBA00022475"/>
    </source>
</evidence>
<dbReference type="CDD" id="cd06225">
    <property type="entry name" value="HAMP"/>
    <property type="match status" value="1"/>
</dbReference>
<evidence type="ECO:0000256" key="3">
    <source>
        <dbReference type="ARBA" id="ARBA00012438"/>
    </source>
</evidence>
<feature type="domain" description="HAMP" evidence="16">
    <location>
        <begin position="321"/>
        <end position="373"/>
    </location>
</feature>
<evidence type="ECO:0000313" key="17">
    <source>
        <dbReference type="EMBL" id="MCR8631812.1"/>
    </source>
</evidence>
<dbReference type="InterPro" id="IPR033479">
    <property type="entry name" value="dCache_1"/>
</dbReference>
<dbReference type="PANTHER" id="PTHR34220:SF7">
    <property type="entry name" value="SENSOR HISTIDINE KINASE YPDA"/>
    <property type="match status" value="1"/>
</dbReference>
<dbReference type="GO" id="GO:0016301">
    <property type="term" value="F:kinase activity"/>
    <property type="evidence" value="ECO:0007669"/>
    <property type="project" value="UniProtKB-KW"/>
</dbReference>
<keyword evidence="11 14" id="KW-1133">Transmembrane helix</keyword>
<reference evidence="17 18" key="1">
    <citation type="submission" date="2022-08" db="EMBL/GenBank/DDBJ databases">
        <title>Paenibacillus endoradicis sp. nov., Paenibacillus radicibacter sp. nov and Paenibacillus pararadicis sp. nov., three cold-adapted plant growth-promoting bacteria isolated from root of Larix gmelinii in Great Khingan.</title>
        <authorList>
            <person name="Xue H."/>
        </authorList>
    </citation>
    <scope>NUCLEOTIDE SEQUENCE [LARGE SCALE GENOMIC DNA]</scope>
    <source>
        <strain evidence="17 18">N5-1-1-5</strain>
    </source>
</reference>
<gene>
    <name evidence="17" type="ORF">NV381_11400</name>
</gene>
<dbReference type="EC" id="2.7.13.3" evidence="3"/>
<evidence type="ECO:0000256" key="13">
    <source>
        <dbReference type="ARBA" id="ARBA00023136"/>
    </source>
</evidence>
<dbReference type="RefSeq" id="WP_258213408.1">
    <property type="nucleotide sequence ID" value="NZ_JANQBD010000007.1"/>
</dbReference>
<keyword evidence="7 14" id="KW-0812">Transmembrane</keyword>
<dbReference type="InterPro" id="IPR010559">
    <property type="entry name" value="Sig_transdc_His_kin_internal"/>
</dbReference>
<evidence type="ECO:0000259" key="16">
    <source>
        <dbReference type="PROSITE" id="PS50885"/>
    </source>
</evidence>
<keyword evidence="10" id="KW-0067">ATP-binding</keyword>
<evidence type="ECO:0000256" key="12">
    <source>
        <dbReference type="ARBA" id="ARBA00023012"/>
    </source>
</evidence>
<evidence type="ECO:0000256" key="11">
    <source>
        <dbReference type="ARBA" id="ARBA00022989"/>
    </source>
</evidence>
<dbReference type="PROSITE" id="PS50885">
    <property type="entry name" value="HAMP"/>
    <property type="match status" value="1"/>
</dbReference>
<accession>A0ABT1YFU9</accession>
<comment type="subcellular location">
    <subcellularLocation>
        <location evidence="2">Cell membrane</location>
        <topology evidence="2">Multi-pass membrane protein</topology>
    </subcellularLocation>
</comment>
<evidence type="ECO:0000256" key="6">
    <source>
        <dbReference type="ARBA" id="ARBA00022679"/>
    </source>
</evidence>
<dbReference type="Pfam" id="PF06580">
    <property type="entry name" value="His_kinase"/>
    <property type="match status" value="1"/>
</dbReference>
<dbReference type="SMART" id="SM00304">
    <property type="entry name" value="HAMP"/>
    <property type="match status" value="1"/>
</dbReference>
<proteinExistence type="predicted"/>
<comment type="catalytic activity">
    <reaction evidence="1">
        <text>ATP + protein L-histidine = ADP + protein N-phospho-L-histidine.</text>
        <dbReference type="EC" id="2.7.13.3"/>
    </reaction>
</comment>
<dbReference type="Pfam" id="PF02743">
    <property type="entry name" value="dCache_1"/>
    <property type="match status" value="1"/>
</dbReference>
<dbReference type="Gene3D" id="6.10.340.10">
    <property type="match status" value="1"/>
</dbReference>
<sequence length="593" mass="67901">MIKKASKWFKSRSIAIKYFIFLFTGSLVLFGLLAWNNLQDAEQLFRKQVLTDAKVIIDRTNLYLDAYLDNVQNILLLLSTRDDLLDEGKEQEAIEVLRKYAEKNSTLYKTLYLVRADGKVMSNTQVYFDIIGNPHLSALYKQAKSSYGIMISEPYDSPLSGKTVAFILPITSKSDDEVKGMAVIEIDLIRLTNMLAQFMNTRNQTFTIVTNKNNVVNTFDASWPLYYYALLPYNTAVFPPELESSFVSRISELPVGITELNGAKGKLVAVKSGMNKLGWYFIAFIEDGYFYQNIISLYNNYKTAAFVWVVILLISTYMMSRYVTYPVRTLVAKMDRVRDMEVLPSISVQREDEIGRLAKSYNAMMERIHHLLTETKEMEMRKNQYELKMLQSQIAPHFLYNTLACISSLAKQHKTDAVRDTIRSLVGLLSFSFDKSSEFVTLEDELEGLKMYTHIQKVRYGDKFNIEMDVAPDALSCKILKLTLQPLVENAIFHGLAPQKVQGLIRIRAFVRRGKLMIIIRDNGLGMSSLQLESVFSERRKAPSKHRFTGIGIMNVQERIRLHFGAEYGLRIASVPEVGTLIRIELPELSFKE</sequence>
<evidence type="ECO:0000256" key="9">
    <source>
        <dbReference type="ARBA" id="ARBA00022777"/>
    </source>
</evidence>
<name>A0ABT1YFU9_9BACL</name>
<dbReference type="Pfam" id="PF00672">
    <property type="entry name" value="HAMP"/>
    <property type="match status" value="1"/>
</dbReference>
<dbReference type="Gene3D" id="3.30.450.20">
    <property type="entry name" value="PAS domain"/>
    <property type="match status" value="2"/>
</dbReference>
<evidence type="ECO:0000256" key="1">
    <source>
        <dbReference type="ARBA" id="ARBA00000085"/>
    </source>
</evidence>
<evidence type="ECO:0000256" key="8">
    <source>
        <dbReference type="ARBA" id="ARBA00022741"/>
    </source>
</evidence>
<comment type="caution">
    <text evidence="17">The sequence shown here is derived from an EMBL/GenBank/DDBJ whole genome shotgun (WGS) entry which is preliminary data.</text>
</comment>
<dbReference type="PROSITE" id="PS50109">
    <property type="entry name" value="HIS_KIN"/>
    <property type="match status" value="1"/>
</dbReference>
<keyword evidence="6" id="KW-0808">Transferase</keyword>
<evidence type="ECO:0000256" key="10">
    <source>
        <dbReference type="ARBA" id="ARBA00022840"/>
    </source>
</evidence>
<dbReference type="InterPro" id="IPR003594">
    <property type="entry name" value="HATPase_dom"/>
</dbReference>
<evidence type="ECO:0000256" key="5">
    <source>
        <dbReference type="ARBA" id="ARBA00022553"/>
    </source>
</evidence>
<dbReference type="Gene3D" id="3.30.565.10">
    <property type="entry name" value="Histidine kinase-like ATPase, C-terminal domain"/>
    <property type="match status" value="1"/>
</dbReference>
<keyword evidence="8" id="KW-0547">Nucleotide-binding</keyword>
<evidence type="ECO:0000256" key="14">
    <source>
        <dbReference type="SAM" id="Phobius"/>
    </source>
</evidence>
<protein>
    <recommendedName>
        <fullName evidence="3">histidine kinase</fullName>
        <ecNumber evidence="3">2.7.13.3</ecNumber>
    </recommendedName>
</protein>
<keyword evidence="18" id="KW-1185">Reference proteome</keyword>
<organism evidence="17 18">
    <name type="scientific">Paenibacillus radicis</name>
    <name type="common">ex Xue et al. 2023</name>
    <dbReference type="NCBI Taxonomy" id="2972489"/>
    <lineage>
        <taxon>Bacteria</taxon>
        <taxon>Bacillati</taxon>
        <taxon>Bacillota</taxon>
        <taxon>Bacilli</taxon>
        <taxon>Bacillales</taxon>
        <taxon>Paenibacillaceae</taxon>
        <taxon>Paenibacillus</taxon>
    </lineage>
</organism>
<evidence type="ECO:0000313" key="18">
    <source>
        <dbReference type="Proteomes" id="UP001300012"/>
    </source>
</evidence>
<dbReference type="SMART" id="SM00387">
    <property type="entry name" value="HATPase_c"/>
    <property type="match status" value="1"/>
</dbReference>
<evidence type="ECO:0000256" key="2">
    <source>
        <dbReference type="ARBA" id="ARBA00004651"/>
    </source>
</evidence>
<evidence type="ECO:0000259" key="15">
    <source>
        <dbReference type="PROSITE" id="PS50109"/>
    </source>
</evidence>
<keyword evidence="4" id="KW-1003">Cell membrane</keyword>
<keyword evidence="12" id="KW-0902">Two-component regulatory system</keyword>
<dbReference type="Pfam" id="PF02518">
    <property type="entry name" value="HATPase_c"/>
    <property type="match status" value="1"/>
</dbReference>
<evidence type="ECO:0000256" key="7">
    <source>
        <dbReference type="ARBA" id="ARBA00022692"/>
    </source>
</evidence>